<comment type="caution">
    <text evidence="2">The sequence shown here is derived from an EMBL/GenBank/DDBJ whole genome shotgun (WGS) entry which is preliminary data.</text>
</comment>
<evidence type="ECO:0000313" key="2">
    <source>
        <dbReference type="EMBL" id="KAJ3835289.1"/>
    </source>
</evidence>
<feature type="coiled-coil region" evidence="1">
    <location>
        <begin position="69"/>
        <end position="106"/>
    </location>
</feature>
<dbReference type="AlphaFoldDB" id="A0AA38UA12"/>
<dbReference type="InterPro" id="IPR032675">
    <property type="entry name" value="LRR_dom_sf"/>
</dbReference>
<dbReference type="SUPFAM" id="SSF52047">
    <property type="entry name" value="RNI-like"/>
    <property type="match status" value="1"/>
</dbReference>
<organism evidence="2 3">
    <name type="scientific">Lentinula raphanica</name>
    <dbReference type="NCBI Taxonomy" id="153919"/>
    <lineage>
        <taxon>Eukaryota</taxon>
        <taxon>Fungi</taxon>
        <taxon>Dikarya</taxon>
        <taxon>Basidiomycota</taxon>
        <taxon>Agaricomycotina</taxon>
        <taxon>Agaricomycetes</taxon>
        <taxon>Agaricomycetidae</taxon>
        <taxon>Agaricales</taxon>
        <taxon>Marasmiineae</taxon>
        <taxon>Omphalotaceae</taxon>
        <taxon>Lentinula</taxon>
    </lineage>
</organism>
<reference evidence="2" key="1">
    <citation type="submission" date="2022-08" db="EMBL/GenBank/DDBJ databases">
        <authorList>
            <consortium name="DOE Joint Genome Institute"/>
            <person name="Min B."/>
            <person name="Riley R."/>
            <person name="Sierra-Patev S."/>
            <person name="Naranjo-Ortiz M."/>
            <person name="Looney B."/>
            <person name="Konkel Z."/>
            <person name="Slot J.C."/>
            <person name="Sakamoto Y."/>
            <person name="Steenwyk J.L."/>
            <person name="Rokas A."/>
            <person name="Carro J."/>
            <person name="Camarero S."/>
            <person name="Ferreira P."/>
            <person name="Molpeceres G."/>
            <person name="Ruiz-Duenas F.J."/>
            <person name="Serrano A."/>
            <person name="Henrissat B."/>
            <person name="Drula E."/>
            <person name="Hughes K.W."/>
            <person name="Mata J.L."/>
            <person name="Ishikawa N.K."/>
            <person name="Vargas-Isla R."/>
            <person name="Ushijima S."/>
            <person name="Smith C.A."/>
            <person name="Ahrendt S."/>
            <person name="Andreopoulos W."/>
            <person name="He G."/>
            <person name="Labutti K."/>
            <person name="Lipzen A."/>
            <person name="Ng V."/>
            <person name="Sandor L."/>
            <person name="Barry K."/>
            <person name="Martinez A.T."/>
            <person name="Xiao Y."/>
            <person name="Gibbons J.G."/>
            <person name="Terashima K."/>
            <person name="Hibbett D.S."/>
            <person name="Grigoriev I.V."/>
        </authorList>
    </citation>
    <scope>NUCLEOTIDE SEQUENCE</scope>
    <source>
        <strain evidence="2">TFB9207</strain>
    </source>
</reference>
<dbReference type="Proteomes" id="UP001163846">
    <property type="component" value="Unassembled WGS sequence"/>
</dbReference>
<protein>
    <recommendedName>
        <fullName evidence="4">F-box domain-containing protein</fullName>
    </recommendedName>
</protein>
<dbReference type="EMBL" id="MU806426">
    <property type="protein sequence ID" value="KAJ3835289.1"/>
    <property type="molecule type" value="Genomic_DNA"/>
</dbReference>
<evidence type="ECO:0000256" key="1">
    <source>
        <dbReference type="SAM" id="Coils"/>
    </source>
</evidence>
<evidence type="ECO:0008006" key="4">
    <source>
        <dbReference type="Google" id="ProtNLM"/>
    </source>
</evidence>
<keyword evidence="3" id="KW-1185">Reference proteome</keyword>
<keyword evidence="1" id="KW-0175">Coiled coil</keyword>
<gene>
    <name evidence="2" type="ORF">F5878DRAFT_644456</name>
</gene>
<accession>A0AA38UA12</accession>
<name>A0AA38UA12_9AGAR</name>
<proteinExistence type="predicted"/>
<dbReference type="Gene3D" id="3.80.10.10">
    <property type="entry name" value="Ribonuclease Inhibitor"/>
    <property type="match status" value="1"/>
</dbReference>
<evidence type="ECO:0000313" key="3">
    <source>
        <dbReference type="Proteomes" id="UP001163846"/>
    </source>
</evidence>
<sequence length="587" mass="66815">MALVAYFPSSQSIAQIAWPSERISTRLCDKCNHSIHLDAPSLDFHTILKHSRSGYNPTPSEHKAYLGMLDEARYEIDRRETELRRLREATQRLEEQKMLLQAYEAGVKHILSPIQNLPLDILGVIFQYVCCGKDATDIANNYLTVVWRGKKTNRLPSFDLSSVCIRWYSFVTSMPTLWTSFGNDGYDSISQSLVKTFLERSRSNLIDFKLTDLMLDSLFPPSPLVAHCNRWRHASIAGSVEFMFRSFLIPLIRRKETPSNLLSLDLECFPDRQAVHFPISLPRLKSLGIRGFILDFETPPDTVNKLYLSKVTCINALSFLQSFPNVESLTLDHIDSGIAPECAPIVFDTIQSLNLIFPLKSAFLTATKFPRLAHLYLGSGRDKSNGFQSIFSLLDQNDNFITLTHLSIKNMSIRYDTIFDVLSRIPSLTQLDLEEPLTDSLRLDTLRWTLELLAAPREDTGSDIDEEGLPEQVIKGVGTGKYAPDADGYQSNYLEKDNDSFHERLLLPQLVEVNLALRPRNELLLDVVRSRRPISENTRSDPREGLTDRAWLQTLRVFEDFEALEERLKPFKEGGLDVVIEIPVLDS</sequence>